<accession>A0A081KCH5</accession>
<dbReference type="Proteomes" id="UP000027997">
    <property type="component" value="Unassembled WGS sequence"/>
</dbReference>
<keyword evidence="3" id="KW-1185">Reference proteome</keyword>
<dbReference type="RefSeq" id="WP_020583579.1">
    <property type="nucleotide sequence ID" value="NZ_JOJP01000001.1"/>
</dbReference>
<gene>
    <name evidence="2" type="ORF">GV64_14890</name>
</gene>
<reference evidence="2 3" key="1">
    <citation type="submission" date="2014-06" db="EMBL/GenBank/DDBJ databases">
        <title>Whole Genome Sequences of Three Symbiotic Endozoicomonas Bacteria.</title>
        <authorList>
            <person name="Neave M.J."/>
            <person name="Apprill A."/>
            <person name="Voolstra C.R."/>
        </authorList>
    </citation>
    <scope>NUCLEOTIDE SEQUENCE [LARGE SCALE GENOMIC DNA]</scope>
    <source>
        <strain evidence="2 3">DSM 22380</strain>
    </source>
</reference>
<organism evidence="2 3">
    <name type="scientific">Endozoicomonas elysicola</name>
    <dbReference type="NCBI Taxonomy" id="305900"/>
    <lineage>
        <taxon>Bacteria</taxon>
        <taxon>Pseudomonadati</taxon>
        <taxon>Pseudomonadota</taxon>
        <taxon>Gammaproteobacteria</taxon>
        <taxon>Oceanospirillales</taxon>
        <taxon>Endozoicomonadaceae</taxon>
        <taxon>Endozoicomonas</taxon>
    </lineage>
</organism>
<evidence type="ECO:0000313" key="2">
    <source>
        <dbReference type="EMBL" id="KEI71851.1"/>
    </source>
</evidence>
<evidence type="ECO:0000256" key="1">
    <source>
        <dbReference type="SAM" id="MobiDB-lite"/>
    </source>
</evidence>
<dbReference type="EMBL" id="JOJP01000001">
    <property type="protein sequence ID" value="KEI71851.1"/>
    <property type="molecule type" value="Genomic_DNA"/>
</dbReference>
<evidence type="ECO:0000313" key="3">
    <source>
        <dbReference type="Proteomes" id="UP000027997"/>
    </source>
</evidence>
<proteinExistence type="predicted"/>
<dbReference type="AlphaFoldDB" id="A0A081KCH5"/>
<name>A0A081KCH5_9GAMM</name>
<comment type="caution">
    <text evidence="2">The sequence shown here is derived from an EMBL/GenBank/DDBJ whole genome shotgun (WGS) entry which is preliminary data.</text>
</comment>
<feature type="compositionally biased region" description="Polar residues" evidence="1">
    <location>
        <begin position="12"/>
        <end position="24"/>
    </location>
</feature>
<sequence>MGLRVSELVKNGQFNPQNDQTKAVPSSRERSSGGNGIKKLLGKNREFIPFNDTAKTSSGRVVSSDYAKIRLITTNEFIKKPEPAIDRVFEQVTVIRETVTPKLAESGETITTSSTQQATELTENKLLSEKPVRNHNLLLTVYGYPKK</sequence>
<feature type="region of interest" description="Disordered" evidence="1">
    <location>
        <begin position="9"/>
        <end position="38"/>
    </location>
</feature>
<protein>
    <submittedName>
        <fullName evidence="2">Uncharacterized protein</fullName>
    </submittedName>
</protein>